<dbReference type="Pfam" id="PF13701">
    <property type="entry name" value="DDE_Tnp_1_4"/>
    <property type="match status" value="1"/>
</dbReference>
<comment type="caution">
    <text evidence="2">The sequence shown here is derived from an EMBL/GenBank/DDBJ whole genome shotgun (WGS) entry which is preliminary data.</text>
</comment>
<dbReference type="EMBL" id="QBMN01000070">
    <property type="protein sequence ID" value="PZO40946.1"/>
    <property type="molecule type" value="Genomic_DNA"/>
</dbReference>
<name>A0A2W4W845_9CYAN</name>
<dbReference type="Proteomes" id="UP000249081">
    <property type="component" value="Unassembled WGS sequence"/>
</dbReference>
<proteinExistence type="predicted"/>
<evidence type="ECO:0000313" key="2">
    <source>
        <dbReference type="EMBL" id="PZO40946.1"/>
    </source>
</evidence>
<sequence length="269" mass="30574">MAPTPTECTLPSYEFGRLSKRKVVADFSGGDITSDGGLLLIRDIDDWYQISERLSACFTDQREARRVQHDLKTLIAQRLYGLVQGYEDLNDHDDLRHERLFGVVLGQLESQHPRCAPLAGKSTLNRLEQSMHVSSDLSDSRYVKMSLNPTAVESLFVELFIEQMGREPKRIILDMDVTDDPTHDFESNQLRLWFSSFADVLMQALRLKTLAHTELADAQFGTIRRKLLKLGAQIRISVRRILVAFSSASPIQAIFQAAYQQPQRRPKPG</sequence>
<gene>
    <name evidence="2" type="ORF">DCF17_11445</name>
</gene>
<protein>
    <recommendedName>
        <fullName evidence="1">Transposase DDE domain-containing protein</fullName>
    </recommendedName>
</protein>
<organism evidence="2 3">
    <name type="scientific">Shackletoniella antarctica</name>
    <dbReference type="NCBI Taxonomy" id="268115"/>
    <lineage>
        <taxon>Bacteria</taxon>
        <taxon>Bacillati</taxon>
        <taxon>Cyanobacteriota</taxon>
        <taxon>Cyanophyceae</taxon>
        <taxon>Oculatellales</taxon>
        <taxon>Oculatellaceae</taxon>
        <taxon>Shackletoniella</taxon>
    </lineage>
</organism>
<accession>A0A2W4W845</accession>
<dbReference type="AlphaFoldDB" id="A0A2W4W845"/>
<feature type="domain" description="Transposase DDE" evidence="1">
    <location>
        <begin position="17"/>
        <end position="183"/>
    </location>
</feature>
<evidence type="ECO:0000259" key="1">
    <source>
        <dbReference type="Pfam" id="PF13701"/>
    </source>
</evidence>
<dbReference type="InterPro" id="IPR025668">
    <property type="entry name" value="Tnp_DDE_dom"/>
</dbReference>
<reference evidence="2 3" key="2">
    <citation type="submission" date="2018-06" db="EMBL/GenBank/DDBJ databases">
        <title>Metagenomic assembly of (sub)arctic Cyanobacteria and their associated microbiome from non-axenic cultures.</title>
        <authorList>
            <person name="Baurain D."/>
        </authorList>
    </citation>
    <scope>NUCLEOTIDE SEQUENCE [LARGE SCALE GENOMIC DNA]</scope>
    <source>
        <strain evidence="2">ULC041bin1</strain>
    </source>
</reference>
<reference evidence="3" key="1">
    <citation type="submission" date="2018-04" db="EMBL/GenBank/DDBJ databases">
        <authorList>
            <person name="Cornet L."/>
        </authorList>
    </citation>
    <scope>NUCLEOTIDE SEQUENCE [LARGE SCALE GENOMIC DNA]</scope>
</reference>
<evidence type="ECO:0000313" key="3">
    <source>
        <dbReference type="Proteomes" id="UP000249081"/>
    </source>
</evidence>